<evidence type="ECO:0000256" key="3">
    <source>
        <dbReference type="ARBA" id="ARBA00022448"/>
    </source>
</evidence>
<dbReference type="PANTHER" id="PTHR12965">
    <property type="entry name" value="VACUOLAR PROTEIN SORTING 54"/>
    <property type="match status" value="1"/>
</dbReference>
<evidence type="ECO:0000256" key="1">
    <source>
        <dbReference type="ARBA" id="ARBA00004601"/>
    </source>
</evidence>
<evidence type="ECO:0000256" key="7">
    <source>
        <dbReference type="SAM" id="MobiDB-lite"/>
    </source>
</evidence>
<evidence type="ECO:0000313" key="8">
    <source>
        <dbReference type="EMBL" id="KTB02200.1"/>
    </source>
</evidence>
<evidence type="ECO:0000256" key="5">
    <source>
        <dbReference type="ARBA" id="ARBA00023034"/>
    </source>
</evidence>
<comment type="caution">
    <text evidence="8">The sequence shown here is derived from an EMBL/GenBank/DDBJ whole genome shotgun (WGS) entry which is preliminary data.</text>
</comment>
<name>A0A0W0EIV5_CANGB</name>
<reference evidence="8 9" key="1">
    <citation type="submission" date="2015-10" db="EMBL/GenBank/DDBJ databases">
        <title>Draft genomes sequences of Candida glabrata isolates 1A, 1B, 2A, 2B, 3A and 3B.</title>
        <authorList>
            <person name="Haavelsrud O.E."/>
            <person name="Gaustad P."/>
        </authorList>
    </citation>
    <scope>NUCLEOTIDE SEQUENCE [LARGE SCALE GENOMIC DNA]</scope>
    <source>
        <strain evidence="8">910700640</strain>
    </source>
</reference>
<dbReference type="GO" id="GO:0005829">
    <property type="term" value="C:cytosol"/>
    <property type="evidence" value="ECO:0007669"/>
    <property type="project" value="GOC"/>
</dbReference>
<dbReference type="GO" id="GO:0019905">
    <property type="term" value="F:syntaxin binding"/>
    <property type="evidence" value="ECO:0007669"/>
    <property type="project" value="TreeGrafter"/>
</dbReference>
<evidence type="ECO:0000313" key="9">
    <source>
        <dbReference type="Proteomes" id="UP000054886"/>
    </source>
</evidence>
<dbReference type="GO" id="GO:0006623">
    <property type="term" value="P:protein targeting to vacuole"/>
    <property type="evidence" value="ECO:0007669"/>
    <property type="project" value="EnsemblFungi"/>
</dbReference>
<accession>A0A0W0EIV5</accession>
<feature type="compositionally biased region" description="Polar residues" evidence="7">
    <location>
        <begin position="17"/>
        <end position="33"/>
    </location>
</feature>
<keyword evidence="5" id="KW-0333">Golgi apparatus</keyword>
<dbReference type="GO" id="GO:0090156">
    <property type="term" value="P:intracellular sphingolipid homeostasis"/>
    <property type="evidence" value="ECO:0007669"/>
    <property type="project" value="EnsemblFungi"/>
</dbReference>
<keyword evidence="3" id="KW-0813">Transport</keyword>
<feature type="compositionally biased region" description="Basic and acidic residues" evidence="7">
    <location>
        <begin position="1"/>
        <end position="12"/>
    </location>
</feature>
<dbReference type="AlphaFoldDB" id="A0A0W0EIV5"/>
<dbReference type="InterPro" id="IPR039745">
    <property type="entry name" value="Vps54"/>
</dbReference>
<proteinExistence type="inferred from homology"/>
<sequence>MSESSKRGDKEVPANIVVSNTSGKDSVIPSNTPSSSIADDDSSSLNDDLRSVSVSNQMKSSSRISMDSMSVRRSFESTSQFGRPGHGRPFAFDNMRHSGSMDYSPLGNNAIFEVVMNTRRKNWLSYPTVSDIPPITLTKNSLPTEWKEKLDGYRKLINSEYSVFKATNNIKSANRMQQIRQLSDDKLDENDALEDDKEVTSWDTQLKNAGVPDFYMDDNFKLDNPRVFHKVLEGVELQLENFSVSGAEDRVIGYGNLRRNLNDYLDVVENLLIKEISKSSHKFYRTLSEVDDLEVSIKKGLGLLDELSKSLVNVERNEIEVRLAKLKKIFRRRNVEKLEQGLLQVRLIKEKIRECQEIYEKEELQKCLDLTSSINNLIHGDNSDKVVQAWTNEWPFKLLNLKSVPALSECREFITNIAIEIGGKYSLMLCDILIKDIRDYCMKKEGSFTIEYIRTTNKEKEQYNFSEDLRNSIVDYIRKLYSCEELTGAFELYQERTLAELKSILKGYLPQESSKPKSDENIASTSTSAASGSRLAQLIREQTNDEFTNMLQRIFSHEILALRRLYGHQKLLLDISLTEINSVPEPNENQHNMITQLDIRQGINEIIHVIQLRTGKIIAVRRDSTSSIRFNYFLRFYDVCVTFIQECEALSGEFLTKYLSDVLAAQVKSYISQFFPRNSKKLQSMIVNEKWTPAIVNPNIQKSVNDMLTSIDIDPLEWTKLPSLLVNDSNDGEQESGSEQPQQGHRKSVVVGDKTFVASEPLLSTLIYLNELMILSLNLPSIYLPSLERQAYDFLKFFNQTSMNSVAPQGQAIGKTTKNLSIMGESFDCLSEFIDILQKFYQRLGHNFKDYNPYPDTYYNDLRTRYRTASDRLYQAHAPPPPTA</sequence>
<keyword evidence="4" id="KW-0653">Protein transport</keyword>
<comment type="subcellular location">
    <subcellularLocation>
        <location evidence="1">Golgi apparatus</location>
        <location evidence="1">trans-Golgi network</location>
    </subcellularLocation>
</comment>
<dbReference type="VEuPathDB" id="FungiDB:B1J91_K11792g"/>
<organism evidence="8 9">
    <name type="scientific">Candida glabrata</name>
    <name type="common">Yeast</name>
    <name type="synonym">Torulopsis glabrata</name>
    <dbReference type="NCBI Taxonomy" id="5478"/>
    <lineage>
        <taxon>Eukaryota</taxon>
        <taxon>Fungi</taxon>
        <taxon>Dikarya</taxon>
        <taxon>Ascomycota</taxon>
        <taxon>Saccharomycotina</taxon>
        <taxon>Saccharomycetes</taxon>
        <taxon>Saccharomycetales</taxon>
        <taxon>Saccharomycetaceae</taxon>
        <taxon>Nakaseomyces</taxon>
    </lineage>
</organism>
<feature type="compositionally biased region" description="Low complexity" evidence="7">
    <location>
        <begin position="43"/>
        <end position="69"/>
    </location>
</feature>
<dbReference type="GO" id="GO:0006896">
    <property type="term" value="P:Golgi to vacuole transport"/>
    <property type="evidence" value="ECO:0007669"/>
    <property type="project" value="EnsemblFungi"/>
</dbReference>
<protein>
    <submittedName>
        <fullName evidence="8">Vacuolar protein sorting-associated protein 54</fullName>
    </submittedName>
</protein>
<evidence type="ECO:0000256" key="2">
    <source>
        <dbReference type="ARBA" id="ARBA00009150"/>
    </source>
</evidence>
<dbReference type="GO" id="GO:0000938">
    <property type="term" value="C:GARP complex"/>
    <property type="evidence" value="ECO:0007669"/>
    <property type="project" value="EnsemblFungi"/>
</dbReference>
<keyword evidence="6" id="KW-0175">Coiled coil</keyword>
<evidence type="ECO:0000256" key="6">
    <source>
        <dbReference type="ARBA" id="ARBA00023054"/>
    </source>
</evidence>
<dbReference type="PANTHER" id="PTHR12965:SF0">
    <property type="entry name" value="VACUOLAR PROTEIN SORTING-ASSOCIATED PROTEIN 54"/>
    <property type="match status" value="1"/>
</dbReference>
<dbReference type="VEuPathDB" id="FungiDB:GWK60_K11561"/>
<evidence type="ECO:0000256" key="4">
    <source>
        <dbReference type="ARBA" id="ARBA00022927"/>
    </source>
</evidence>
<dbReference type="GO" id="GO:0030476">
    <property type="term" value="P:ascospore wall assembly"/>
    <property type="evidence" value="ECO:0007669"/>
    <property type="project" value="EnsemblFungi"/>
</dbReference>
<comment type="similarity">
    <text evidence="2">Belongs to the VPS54 family.</text>
</comment>
<dbReference type="GO" id="GO:0042147">
    <property type="term" value="P:retrograde transport, endosome to Golgi"/>
    <property type="evidence" value="ECO:0007669"/>
    <property type="project" value="EnsemblFungi"/>
</dbReference>
<dbReference type="VEuPathDB" id="FungiDB:GVI51_K11627"/>
<gene>
    <name evidence="8" type="ORF">AO440_003747</name>
</gene>
<dbReference type="VEuPathDB" id="FungiDB:CAGL0K11792g"/>
<dbReference type="Proteomes" id="UP000054886">
    <property type="component" value="Unassembled WGS sequence"/>
</dbReference>
<dbReference type="EMBL" id="LLZZ01000126">
    <property type="protein sequence ID" value="KTB02200.1"/>
    <property type="molecule type" value="Genomic_DNA"/>
</dbReference>
<feature type="region of interest" description="Disordered" evidence="7">
    <location>
        <begin position="1"/>
        <end position="69"/>
    </location>
</feature>